<keyword evidence="2" id="KW-1185">Reference proteome</keyword>
<sequence length="132" mass="14174">MRVACPPIYELFCPMVWLMKEEYAAVPRSNPQAWMKLAPFSAPGHKQAPPFGLGCPQGSDPYVEELAHLVGCGHFGGGGRGGLGNSQGGGVPRVGPCCVQSTGMNSHVLTHTRRQEGHTSEDRQLPACQAWF</sequence>
<dbReference type="AlphaFoldDB" id="A0AAV7RV28"/>
<dbReference type="Proteomes" id="UP001066276">
    <property type="component" value="Chromosome 5"/>
</dbReference>
<proteinExistence type="predicted"/>
<evidence type="ECO:0000313" key="2">
    <source>
        <dbReference type="Proteomes" id="UP001066276"/>
    </source>
</evidence>
<reference evidence="1" key="1">
    <citation type="journal article" date="2022" name="bioRxiv">
        <title>Sequencing and chromosome-scale assembly of the giantPleurodeles waltlgenome.</title>
        <authorList>
            <person name="Brown T."/>
            <person name="Elewa A."/>
            <person name="Iarovenko S."/>
            <person name="Subramanian E."/>
            <person name="Araus A.J."/>
            <person name="Petzold A."/>
            <person name="Susuki M."/>
            <person name="Suzuki K.-i.T."/>
            <person name="Hayashi T."/>
            <person name="Toyoda A."/>
            <person name="Oliveira C."/>
            <person name="Osipova E."/>
            <person name="Leigh N.D."/>
            <person name="Simon A."/>
            <person name="Yun M.H."/>
        </authorList>
    </citation>
    <scope>NUCLEOTIDE SEQUENCE</scope>
    <source>
        <strain evidence="1">20211129_DDA</strain>
        <tissue evidence="1">Liver</tissue>
    </source>
</reference>
<protein>
    <submittedName>
        <fullName evidence="1">Uncharacterized protein</fullName>
    </submittedName>
</protein>
<evidence type="ECO:0000313" key="1">
    <source>
        <dbReference type="EMBL" id="KAJ1155471.1"/>
    </source>
</evidence>
<accession>A0AAV7RV28</accession>
<name>A0AAV7RV28_PLEWA</name>
<dbReference type="EMBL" id="JANPWB010000009">
    <property type="protein sequence ID" value="KAJ1155471.1"/>
    <property type="molecule type" value="Genomic_DNA"/>
</dbReference>
<gene>
    <name evidence="1" type="ORF">NDU88_008201</name>
</gene>
<comment type="caution">
    <text evidence="1">The sequence shown here is derived from an EMBL/GenBank/DDBJ whole genome shotgun (WGS) entry which is preliminary data.</text>
</comment>
<organism evidence="1 2">
    <name type="scientific">Pleurodeles waltl</name>
    <name type="common">Iberian ribbed newt</name>
    <dbReference type="NCBI Taxonomy" id="8319"/>
    <lineage>
        <taxon>Eukaryota</taxon>
        <taxon>Metazoa</taxon>
        <taxon>Chordata</taxon>
        <taxon>Craniata</taxon>
        <taxon>Vertebrata</taxon>
        <taxon>Euteleostomi</taxon>
        <taxon>Amphibia</taxon>
        <taxon>Batrachia</taxon>
        <taxon>Caudata</taxon>
        <taxon>Salamandroidea</taxon>
        <taxon>Salamandridae</taxon>
        <taxon>Pleurodelinae</taxon>
        <taxon>Pleurodeles</taxon>
    </lineage>
</organism>